<dbReference type="InterPro" id="IPR054384">
    <property type="entry name" value="SecDF_P1_head"/>
</dbReference>
<proteinExistence type="inferred from homology"/>
<feature type="domain" description="Protein export membrane protein SecD/SecF C-terminal" evidence="10">
    <location>
        <begin position="248"/>
        <end position="417"/>
    </location>
</feature>
<feature type="transmembrane region" description="Helical" evidence="9">
    <location>
        <begin position="268"/>
        <end position="286"/>
    </location>
</feature>
<evidence type="ECO:0000313" key="13">
    <source>
        <dbReference type="EMBL" id="OHB09297.1"/>
    </source>
</evidence>
<organism evidence="13 14">
    <name type="scientific">Candidatus Zambryskibacteria bacterium RIFCSPLOWO2_02_FULL_39_14</name>
    <dbReference type="NCBI Taxonomy" id="1802769"/>
    <lineage>
        <taxon>Bacteria</taxon>
        <taxon>Candidatus Zambryskiibacteriota</taxon>
    </lineage>
</organism>
<dbReference type="EMBL" id="MHWM01000006">
    <property type="protein sequence ID" value="OHB09297.1"/>
    <property type="molecule type" value="Genomic_DNA"/>
</dbReference>
<keyword evidence="4 9" id="KW-0812">Transmembrane</keyword>
<dbReference type="InterPro" id="IPR048631">
    <property type="entry name" value="SecD_1st"/>
</dbReference>
<accession>A0A1G2UIR1</accession>
<name>A0A1G2UIR1_9BACT</name>
<reference evidence="13 14" key="1">
    <citation type="journal article" date="2016" name="Nat. Commun.">
        <title>Thousands of microbial genomes shed light on interconnected biogeochemical processes in an aquifer system.</title>
        <authorList>
            <person name="Anantharaman K."/>
            <person name="Brown C.T."/>
            <person name="Hug L.A."/>
            <person name="Sharon I."/>
            <person name="Castelle C.J."/>
            <person name="Probst A.J."/>
            <person name="Thomas B.C."/>
            <person name="Singh A."/>
            <person name="Wilkins M.J."/>
            <person name="Karaoz U."/>
            <person name="Brodie E.L."/>
            <person name="Williams K.H."/>
            <person name="Hubbard S.S."/>
            <person name="Banfield J.F."/>
        </authorList>
    </citation>
    <scope>NUCLEOTIDE SEQUENCE [LARGE SCALE GENOMIC DNA]</scope>
</reference>
<dbReference type="Gene3D" id="3.30.1360.200">
    <property type="match status" value="1"/>
</dbReference>
<evidence type="ECO:0000256" key="1">
    <source>
        <dbReference type="ARBA" id="ARBA00004651"/>
    </source>
</evidence>
<comment type="similarity">
    <text evidence="9">Belongs to the SecD/SecF family. SecD subfamily.</text>
</comment>
<comment type="function">
    <text evidence="9">Part of the Sec protein translocase complex. Interacts with the SecYEG preprotein conducting channel. SecDF uses the proton motive force (PMF) to complete protein translocation after the ATP-dependent function of SecA.</text>
</comment>
<dbReference type="InterPro" id="IPR022813">
    <property type="entry name" value="SecD/SecF_arch_bac"/>
</dbReference>
<feature type="transmembrane region" description="Helical" evidence="9">
    <location>
        <begin position="391"/>
        <end position="414"/>
    </location>
</feature>
<dbReference type="NCBIfam" id="TIGR01129">
    <property type="entry name" value="secD"/>
    <property type="match status" value="1"/>
</dbReference>
<dbReference type="GO" id="GO:0015450">
    <property type="term" value="F:protein-transporting ATPase activity"/>
    <property type="evidence" value="ECO:0007669"/>
    <property type="project" value="InterPro"/>
</dbReference>
<keyword evidence="3 9" id="KW-1003">Cell membrane</keyword>
<dbReference type="Pfam" id="PF02355">
    <property type="entry name" value="SecD_SecF_C"/>
    <property type="match status" value="1"/>
</dbReference>
<dbReference type="AlphaFoldDB" id="A0A1G2UIR1"/>
<dbReference type="InterPro" id="IPR001036">
    <property type="entry name" value="Acrflvin-R"/>
</dbReference>
<dbReference type="GO" id="GO:0043952">
    <property type="term" value="P:protein transport by the Sec complex"/>
    <property type="evidence" value="ECO:0007669"/>
    <property type="project" value="UniProtKB-UniRule"/>
</dbReference>
<dbReference type="PANTHER" id="PTHR30081">
    <property type="entry name" value="PROTEIN-EXPORT MEMBRANE PROTEIN SEC"/>
    <property type="match status" value="1"/>
</dbReference>
<dbReference type="InterPro" id="IPR022646">
    <property type="entry name" value="SecD/SecF_CS"/>
</dbReference>
<feature type="domain" description="Protein translocase subunit SecDF P1" evidence="11">
    <location>
        <begin position="62"/>
        <end position="127"/>
    </location>
</feature>
<evidence type="ECO:0000256" key="6">
    <source>
        <dbReference type="ARBA" id="ARBA00022989"/>
    </source>
</evidence>
<evidence type="ECO:0000256" key="7">
    <source>
        <dbReference type="ARBA" id="ARBA00023010"/>
    </source>
</evidence>
<evidence type="ECO:0000256" key="3">
    <source>
        <dbReference type="ARBA" id="ARBA00022475"/>
    </source>
</evidence>
<dbReference type="HAMAP" id="MF_01463_B">
    <property type="entry name" value="SecD_B"/>
    <property type="match status" value="1"/>
</dbReference>
<evidence type="ECO:0000259" key="12">
    <source>
        <dbReference type="Pfam" id="PF22599"/>
    </source>
</evidence>
<feature type="transmembrane region" description="Helical" evidence="9">
    <location>
        <begin position="6"/>
        <end position="23"/>
    </location>
</feature>
<dbReference type="InterPro" id="IPR055344">
    <property type="entry name" value="SecD_SecF_C_bact"/>
</dbReference>
<dbReference type="GO" id="GO:0065002">
    <property type="term" value="P:intracellular protein transmembrane transport"/>
    <property type="evidence" value="ECO:0007669"/>
    <property type="project" value="UniProtKB-UniRule"/>
</dbReference>
<dbReference type="InterPro" id="IPR048634">
    <property type="entry name" value="SecD_SecF_C"/>
</dbReference>
<dbReference type="InterPro" id="IPR005791">
    <property type="entry name" value="SecD"/>
</dbReference>
<evidence type="ECO:0000256" key="9">
    <source>
        <dbReference type="HAMAP-Rule" id="MF_01463"/>
    </source>
</evidence>
<dbReference type="NCBIfam" id="TIGR00916">
    <property type="entry name" value="2A0604s01"/>
    <property type="match status" value="1"/>
</dbReference>
<feature type="domain" description="SecDF P1 head subdomain" evidence="12">
    <location>
        <begin position="149"/>
        <end position="245"/>
    </location>
</feature>
<dbReference type="GO" id="GO:0006605">
    <property type="term" value="P:protein targeting"/>
    <property type="evidence" value="ECO:0007669"/>
    <property type="project" value="UniProtKB-UniRule"/>
</dbReference>
<keyword evidence="5 9" id="KW-0653">Protein transport</keyword>
<sequence length="442" mass="47886">MNKHTFISIALLVIIALVGWFLVRSEKAGARFPFRFGLDLIGGTELVYKADTHEVEDVSGAMESLKEVIERRVNIFGVSEPLVQIESAGFLSGNREERLIVELPGVTDLDRAVESIGQTPILEFRLALDNAQEMLEKNPNISLDKVFTSTGLSGRYLSHARVEFNSTTGAALVSIEFDSEGGKLFADITRKHKGKVLAVVLDGVVISAPVIVDEITNGKAQISGSFTPEEAKELARNLNYGALPIPIELATSQTIGATLGGEALQTSVLAGIIGFLILSVFMILWYRLPGLVSVVALSSYIILSLALFKLIPVTLTAAGMAGFILSIGMAVDANVLIFERSKEELKKGKSIHDALHEGFRRAWLSIRDSNISSIITAIILFWLGTSAVKGFALTLGVGVVVSMFTAITVSRTFLFTIAPRPQLTGAESKFKRFLFSNGFHIK</sequence>
<dbReference type="FunFam" id="1.20.1640.10:FF:000004">
    <property type="entry name" value="Protein translocase subunit SecD"/>
    <property type="match status" value="1"/>
</dbReference>
<keyword evidence="2 9" id="KW-0813">Transport</keyword>
<evidence type="ECO:0000256" key="5">
    <source>
        <dbReference type="ARBA" id="ARBA00022927"/>
    </source>
</evidence>
<feature type="transmembrane region" description="Helical" evidence="9">
    <location>
        <begin position="369"/>
        <end position="385"/>
    </location>
</feature>
<keyword evidence="8 9" id="KW-0472">Membrane</keyword>
<evidence type="ECO:0000256" key="8">
    <source>
        <dbReference type="ARBA" id="ARBA00023136"/>
    </source>
</evidence>
<dbReference type="PRINTS" id="PR00702">
    <property type="entry name" value="ACRIFLAVINRP"/>
</dbReference>
<comment type="subunit">
    <text evidence="9">Forms a complex with SecF. Part of the essential Sec protein translocation apparatus which comprises SecA, SecYEG and auxiliary proteins SecDF. Other proteins may also be involved.</text>
</comment>
<comment type="caution">
    <text evidence="13">The sequence shown here is derived from an EMBL/GenBank/DDBJ whole genome shotgun (WGS) entry which is preliminary data.</text>
</comment>
<feature type="transmembrane region" description="Helical" evidence="9">
    <location>
        <begin position="291"/>
        <end position="311"/>
    </location>
</feature>
<evidence type="ECO:0000259" key="10">
    <source>
        <dbReference type="Pfam" id="PF02355"/>
    </source>
</evidence>
<evidence type="ECO:0000313" key="14">
    <source>
        <dbReference type="Proteomes" id="UP000177096"/>
    </source>
</evidence>
<dbReference type="GO" id="GO:0005886">
    <property type="term" value="C:plasma membrane"/>
    <property type="evidence" value="ECO:0007669"/>
    <property type="project" value="UniProtKB-SubCell"/>
</dbReference>
<evidence type="ECO:0000256" key="4">
    <source>
        <dbReference type="ARBA" id="ARBA00022692"/>
    </source>
</evidence>
<gene>
    <name evidence="9" type="primary">secD</name>
    <name evidence="13" type="ORF">A3I86_01845</name>
</gene>
<comment type="subcellular location">
    <subcellularLocation>
        <location evidence="1 9">Cell membrane</location>
        <topology evidence="1 9">Multi-pass membrane protein</topology>
    </subcellularLocation>
</comment>
<dbReference type="Pfam" id="PF22599">
    <property type="entry name" value="SecDF_P1_head"/>
    <property type="match status" value="1"/>
</dbReference>
<evidence type="ECO:0000256" key="2">
    <source>
        <dbReference type="ARBA" id="ARBA00022448"/>
    </source>
</evidence>
<protein>
    <recommendedName>
        <fullName evidence="9">Protein translocase subunit SecD</fullName>
    </recommendedName>
</protein>
<keyword evidence="6 9" id="KW-1133">Transmembrane helix</keyword>
<evidence type="ECO:0000259" key="11">
    <source>
        <dbReference type="Pfam" id="PF21760"/>
    </source>
</evidence>
<dbReference type="Gene3D" id="3.30.70.3400">
    <property type="match status" value="1"/>
</dbReference>
<dbReference type="Pfam" id="PF07549">
    <property type="entry name" value="Sec_GG"/>
    <property type="match status" value="1"/>
</dbReference>
<dbReference type="Gene3D" id="1.20.1640.10">
    <property type="entry name" value="Multidrug efflux transporter AcrB transmembrane domain"/>
    <property type="match status" value="1"/>
</dbReference>
<dbReference type="Pfam" id="PF21760">
    <property type="entry name" value="SecD_1st"/>
    <property type="match status" value="1"/>
</dbReference>
<feature type="transmembrane region" description="Helical" evidence="9">
    <location>
        <begin position="317"/>
        <end position="338"/>
    </location>
</feature>
<dbReference type="SUPFAM" id="SSF82866">
    <property type="entry name" value="Multidrug efflux transporter AcrB transmembrane domain"/>
    <property type="match status" value="1"/>
</dbReference>
<dbReference type="Proteomes" id="UP000177096">
    <property type="component" value="Unassembled WGS sequence"/>
</dbReference>
<keyword evidence="7 9" id="KW-0811">Translocation</keyword>
<dbReference type="PANTHER" id="PTHR30081:SF1">
    <property type="entry name" value="PROTEIN TRANSLOCASE SUBUNIT SECD"/>
    <property type="match status" value="1"/>
</dbReference>